<dbReference type="EMBL" id="SUNJ01007769">
    <property type="protein sequence ID" value="TPP61743.1"/>
    <property type="molecule type" value="Genomic_DNA"/>
</dbReference>
<dbReference type="STRING" id="46835.A0A504YKE5"/>
<dbReference type="SUPFAM" id="SSF52980">
    <property type="entry name" value="Restriction endonuclease-like"/>
    <property type="match status" value="1"/>
</dbReference>
<dbReference type="FunFam" id="3.40.50.10130:FF:000001">
    <property type="entry name" value="DNA excision repair protein ERCC-1"/>
    <property type="match status" value="1"/>
</dbReference>
<gene>
    <name evidence="8" type="ORF">FGIG_10253</name>
</gene>
<dbReference type="OrthoDB" id="10262814at2759"/>
<evidence type="ECO:0000256" key="2">
    <source>
        <dbReference type="ARBA" id="ARBA00008283"/>
    </source>
</evidence>
<comment type="similarity">
    <text evidence="2">Belongs to the ERCC1/RAD10/SWI10 family.</text>
</comment>
<accession>A0A504YKE5</accession>
<dbReference type="Gene3D" id="3.40.50.10130">
    <property type="match status" value="1"/>
</dbReference>
<keyword evidence="6" id="KW-0539">Nucleus</keyword>
<dbReference type="GO" id="GO:0006302">
    <property type="term" value="P:double-strand break repair"/>
    <property type="evidence" value="ECO:0007669"/>
    <property type="project" value="UniProtKB-ARBA"/>
</dbReference>
<dbReference type="InterPro" id="IPR047260">
    <property type="entry name" value="ERCC1-like_central_dom"/>
</dbReference>
<evidence type="ECO:0000256" key="1">
    <source>
        <dbReference type="ARBA" id="ARBA00004123"/>
    </source>
</evidence>
<dbReference type="CDD" id="cd22325">
    <property type="entry name" value="ERCC1_C-like"/>
    <property type="match status" value="1"/>
</dbReference>
<evidence type="ECO:0000259" key="7">
    <source>
        <dbReference type="Pfam" id="PF03834"/>
    </source>
</evidence>
<keyword evidence="3" id="KW-0227">DNA damage</keyword>
<keyword evidence="9" id="KW-1185">Reference proteome</keyword>
<dbReference type="InterPro" id="IPR004579">
    <property type="entry name" value="ERCC1/RAD10/SWI10"/>
</dbReference>
<dbReference type="Gene3D" id="1.10.150.20">
    <property type="entry name" value="5' to 3' exonuclease, C-terminal subdomain"/>
    <property type="match status" value="1"/>
</dbReference>
<dbReference type="PANTHER" id="PTHR12749:SF0">
    <property type="entry name" value="DNA EXCISION REPAIR PROTEIN ERCC-1"/>
    <property type="match status" value="1"/>
</dbReference>
<dbReference type="GO" id="GO:0006312">
    <property type="term" value="P:mitotic recombination"/>
    <property type="evidence" value="ECO:0007669"/>
    <property type="project" value="TreeGrafter"/>
</dbReference>
<feature type="domain" description="ERCC1-like central" evidence="7">
    <location>
        <begin position="178"/>
        <end position="301"/>
    </location>
</feature>
<proteinExistence type="inferred from homology"/>
<evidence type="ECO:0000256" key="6">
    <source>
        <dbReference type="ARBA" id="ARBA00023242"/>
    </source>
</evidence>
<sequence>LVEGIKSLSNLVRDSPIFSFSLVLNAAAQTSVGMPGGEEKPDPILVDDSFDEPQNEFGLFQAYREGSLDLQVLSTQRVAVTATTTATNTQISSNASDPSVIPHSWTAAKSNQSASQMQLDKILTMPRTLGALCKPSTASMPTNLAVFSTDLGISRAPYSAPTCGPSTDPPKLSGGSAILVNQRQRGNPLLRHIHHVAWEYADIEPDYVVGRNNCVYFLSLRYHNLNSEYIFERLRQTKQNYQLSVLLVLVDVLIIIPFSSTGKTDPHFPLKELCKLCLTEKLTLMLAWSSEEAARYLEAYKALENKPPDGLMPESASASDHVAQITEFLITVRRITKADAATAITQFKTVADMIMAEKSQLEVCSGFGEKKAETLHSIFRMPFLRDTTK</sequence>
<dbReference type="GO" id="GO:0070522">
    <property type="term" value="C:ERCC4-ERCC1 complex"/>
    <property type="evidence" value="ECO:0007669"/>
    <property type="project" value="TreeGrafter"/>
</dbReference>
<evidence type="ECO:0000313" key="8">
    <source>
        <dbReference type="EMBL" id="TPP61743.1"/>
    </source>
</evidence>
<evidence type="ECO:0000256" key="3">
    <source>
        <dbReference type="ARBA" id="ARBA00022763"/>
    </source>
</evidence>
<comment type="subcellular location">
    <subcellularLocation>
        <location evidence="1">Nucleus</location>
    </subcellularLocation>
</comment>
<evidence type="ECO:0000256" key="4">
    <source>
        <dbReference type="ARBA" id="ARBA00023125"/>
    </source>
</evidence>
<dbReference type="GO" id="GO:0070914">
    <property type="term" value="P:UV-damage excision repair"/>
    <property type="evidence" value="ECO:0007669"/>
    <property type="project" value="TreeGrafter"/>
</dbReference>
<dbReference type="GO" id="GO:0003697">
    <property type="term" value="F:single-stranded DNA binding"/>
    <property type="evidence" value="ECO:0007669"/>
    <property type="project" value="TreeGrafter"/>
</dbReference>
<dbReference type="GO" id="GO:0003684">
    <property type="term" value="F:damaged DNA binding"/>
    <property type="evidence" value="ECO:0007669"/>
    <property type="project" value="InterPro"/>
</dbReference>
<feature type="non-terminal residue" evidence="8">
    <location>
        <position position="1"/>
    </location>
</feature>
<dbReference type="Pfam" id="PF03834">
    <property type="entry name" value="Rad10"/>
    <property type="match status" value="1"/>
</dbReference>
<name>A0A504YKE5_FASGI</name>
<dbReference type="GO" id="GO:0000110">
    <property type="term" value="C:nucleotide-excision repair factor 1 complex"/>
    <property type="evidence" value="ECO:0007669"/>
    <property type="project" value="TreeGrafter"/>
</dbReference>
<dbReference type="SUPFAM" id="SSF47781">
    <property type="entry name" value="RuvA domain 2-like"/>
    <property type="match status" value="1"/>
</dbReference>
<protein>
    <submittedName>
        <fullName evidence="8">DNA excision repair protein ERCC-1</fullName>
    </submittedName>
</protein>
<evidence type="ECO:0000256" key="5">
    <source>
        <dbReference type="ARBA" id="ARBA00023204"/>
    </source>
</evidence>
<reference evidence="8 9" key="1">
    <citation type="submission" date="2019-04" db="EMBL/GenBank/DDBJ databases">
        <title>Annotation for the trematode Fasciola gigantica.</title>
        <authorList>
            <person name="Choi Y.-J."/>
        </authorList>
    </citation>
    <scope>NUCLEOTIDE SEQUENCE [LARGE SCALE GENOMIC DNA]</scope>
    <source>
        <strain evidence="8">Uganda_cow_1</strain>
    </source>
</reference>
<dbReference type="Proteomes" id="UP000316759">
    <property type="component" value="Unassembled WGS sequence"/>
</dbReference>
<keyword evidence="5" id="KW-0234">DNA repair</keyword>
<comment type="caution">
    <text evidence="8">The sequence shown here is derived from an EMBL/GenBank/DDBJ whole genome shotgun (WGS) entry which is preliminary data.</text>
</comment>
<dbReference type="InterPro" id="IPR010994">
    <property type="entry name" value="RuvA_2-like"/>
</dbReference>
<keyword evidence="4" id="KW-0238">DNA-binding</keyword>
<dbReference type="NCBIfam" id="TIGR00597">
    <property type="entry name" value="rad10"/>
    <property type="match status" value="1"/>
</dbReference>
<dbReference type="InterPro" id="IPR011335">
    <property type="entry name" value="Restrct_endonuc-II-like"/>
</dbReference>
<organism evidence="8 9">
    <name type="scientific">Fasciola gigantica</name>
    <name type="common">Giant liver fluke</name>
    <dbReference type="NCBI Taxonomy" id="46835"/>
    <lineage>
        <taxon>Eukaryota</taxon>
        <taxon>Metazoa</taxon>
        <taxon>Spiralia</taxon>
        <taxon>Lophotrochozoa</taxon>
        <taxon>Platyhelminthes</taxon>
        <taxon>Trematoda</taxon>
        <taxon>Digenea</taxon>
        <taxon>Plagiorchiida</taxon>
        <taxon>Echinostomata</taxon>
        <taxon>Echinostomatoidea</taxon>
        <taxon>Fasciolidae</taxon>
        <taxon>Fasciola</taxon>
    </lineage>
</organism>
<evidence type="ECO:0000313" key="9">
    <source>
        <dbReference type="Proteomes" id="UP000316759"/>
    </source>
</evidence>
<dbReference type="PANTHER" id="PTHR12749">
    <property type="entry name" value="EXCISION REPAIR CROSS-COMPLEMENTING 1 ERCC1"/>
    <property type="match status" value="1"/>
</dbReference>
<dbReference type="AlphaFoldDB" id="A0A504YKE5"/>